<dbReference type="OrthoDB" id="5958943at2759"/>
<dbReference type="Proteomes" id="UP000271337">
    <property type="component" value="Unassembled WGS sequence"/>
</dbReference>
<proteinExistence type="predicted"/>
<dbReference type="GO" id="GO:0070403">
    <property type="term" value="F:NAD+ binding"/>
    <property type="evidence" value="ECO:0007669"/>
    <property type="project" value="InterPro"/>
</dbReference>
<name>A0A3M6YCG1_HORWE</name>
<dbReference type="AlphaFoldDB" id="A0A3M6YCG1"/>
<dbReference type="GO" id="GO:0016491">
    <property type="term" value="F:oxidoreductase activity"/>
    <property type="evidence" value="ECO:0007669"/>
    <property type="project" value="TreeGrafter"/>
</dbReference>
<dbReference type="InterPro" id="IPR006176">
    <property type="entry name" value="3-OHacyl-CoA_DH_NAD-bd"/>
</dbReference>
<dbReference type="EMBL" id="QWIL01001699">
    <property type="protein sequence ID" value="RMY00481.1"/>
    <property type="molecule type" value="Genomic_DNA"/>
</dbReference>
<dbReference type="SUPFAM" id="SSF51735">
    <property type="entry name" value="NAD(P)-binding Rossmann-fold domains"/>
    <property type="match status" value="1"/>
</dbReference>
<organism evidence="2 3">
    <name type="scientific">Hortaea werneckii</name>
    <name type="common">Black yeast</name>
    <name type="synonym">Cladosporium werneckii</name>
    <dbReference type="NCBI Taxonomy" id="91943"/>
    <lineage>
        <taxon>Eukaryota</taxon>
        <taxon>Fungi</taxon>
        <taxon>Dikarya</taxon>
        <taxon>Ascomycota</taxon>
        <taxon>Pezizomycotina</taxon>
        <taxon>Dothideomycetes</taxon>
        <taxon>Dothideomycetidae</taxon>
        <taxon>Mycosphaerellales</taxon>
        <taxon>Teratosphaeriaceae</taxon>
        <taxon>Hortaea</taxon>
    </lineage>
</organism>
<protein>
    <recommendedName>
        <fullName evidence="1">3-hydroxyacyl-CoA dehydrogenase NAD binding domain-containing protein</fullName>
    </recommendedName>
</protein>
<dbReference type="GO" id="GO:0006631">
    <property type="term" value="P:fatty acid metabolic process"/>
    <property type="evidence" value="ECO:0007669"/>
    <property type="project" value="InterPro"/>
</dbReference>
<dbReference type="InterPro" id="IPR036291">
    <property type="entry name" value="NAD(P)-bd_dom_sf"/>
</dbReference>
<dbReference type="Gene3D" id="3.40.50.720">
    <property type="entry name" value="NAD(P)-binding Rossmann-like Domain"/>
    <property type="match status" value="1"/>
</dbReference>
<sequence length="179" mass="19045">MLASRSFRALSPRWTCMQCRSFSTTKRSFAEAQAAQIKKLGVIGGGQMGLGIALTASRMAKVPVTVCDNSQKSLDKGMAFADKLLSKDVGKEKISQSDADATRGRLTPTTKMDDLGDVDMVIEAVPEIADLKKSIFGSLAKICPPHAILATNTSSISITLIARATTDDPTNLDAPSRVI</sequence>
<dbReference type="PANTHER" id="PTHR48075:SF5">
    <property type="entry name" value="3-HYDROXYBUTYRYL-COA DEHYDROGENASE"/>
    <property type="match status" value="1"/>
</dbReference>
<evidence type="ECO:0000313" key="3">
    <source>
        <dbReference type="Proteomes" id="UP000271337"/>
    </source>
</evidence>
<feature type="domain" description="3-hydroxyacyl-CoA dehydrogenase NAD binding" evidence="1">
    <location>
        <begin position="39"/>
        <end position="167"/>
    </location>
</feature>
<gene>
    <name evidence="2" type="ORF">D0867_11735</name>
</gene>
<reference evidence="2 3" key="1">
    <citation type="journal article" date="2018" name="BMC Genomics">
        <title>Genomic evidence for intraspecific hybridization in a clonal and extremely halotolerant yeast.</title>
        <authorList>
            <person name="Gostincar C."/>
            <person name="Stajich J.E."/>
            <person name="Zupancic J."/>
            <person name="Zalar P."/>
            <person name="Gunde-Cimerman N."/>
        </authorList>
    </citation>
    <scope>NUCLEOTIDE SEQUENCE [LARGE SCALE GENOMIC DNA]</scope>
    <source>
        <strain evidence="2 3">EXF-6669</strain>
    </source>
</reference>
<accession>A0A3M6YCG1</accession>
<evidence type="ECO:0000313" key="2">
    <source>
        <dbReference type="EMBL" id="RMY00481.1"/>
    </source>
</evidence>
<feature type="non-terminal residue" evidence="2">
    <location>
        <position position="179"/>
    </location>
</feature>
<comment type="caution">
    <text evidence="2">The sequence shown here is derived from an EMBL/GenBank/DDBJ whole genome shotgun (WGS) entry which is preliminary data.</text>
</comment>
<dbReference type="PANTHER" id="PTHR48075">
    <property type="entry name" value="3-HYDROXYACYL-COA DEHYDROGENASE FAMILY PROTEIN"/>
    <property type="match status" value="1"/>
</dbReference>
<evidence type="ECO:0000259" key="1">
    <source>
        <dbReference type="Pfam" id="PF02737"/>
    </source>
</evidence>
<dbReference type="Pfam" id="PF02737">
    <property type="entry name" value="3HCDH_N"/>
    <property type="match status" value="1"/>
</dbReference>